<dbReference type="InterPro" id="IPR033121">
    <property type="entry name" value="PEPTIDASE_A1"/>
</dbReference>
<dbReference type="PANTHER" id="PTHR47966">
    <property type="entry name" value="BETA-SITE APP-CLEAVING ENZYME, ISOFORM A-RELATED"/>
    <property type="match status" value="1"/>
</dbReference>
<dbReference type="InterPro" id="IPR021109">
    <property type="entry name" value="Peptidase_aspartic_dom_sf"/>
</dbReference>
<comment type="caution">
    <text evidence="9">The sequence shown here is derived from an EMBL/GenBank/DDBJ whole genome shotgun (WGS) entry which is preliminary data.</text>
</comment>
<evidence type="ECO:0000256" key="6">
    <source>
        <dbReference type="RuleBase" id="RU000454"/>
    </source>
</evidence>
<dbReference type="Proteomes" id="UP001492380">
    <property type="component" value="Unassembled WGS sequence"/>
</dbReference>
<dbReference type="InterPro" id="IPR001461">
    <property type="entry name" value="Aspartic_peptidase_A1"/>
</dbReference>
<dbReference type="PROSITE" id="PS51767">
    <property type="entry name" value="PEPTIDASE_A1"/>
    <property type="match status" value="1"/>
</dbReference>
<evidence type="ECO:0000256" key="5">
    <source>
        <dbReference type="ARBA" id="ARBA00022801"/>
    </source>
</evidence>
<dbReference type="Pfam" id="PF00026">
    <property type="entry name" value="Asp"/>
    <property type="match status" value="1"/>
</dbReference>
<organism evidence="9 10">
    <name type="scientific">Phyllosticta capitalensis</name>
    <dbReference type="NCBI Taxonomy" id="121624"/>
    <lineage>
        <taxon>Eukaryota</taxon>
        <taxon>Fungi</taxon>
        <taxon>Dikarya</taxon>
        <taxon>Ascomycota</taxon>
        <taxon>Pezizomycotina</taxon>
        <taxon>Dothideomycetes</taxon>
        <taxon>Dothideomycetes incertae sedis</taxon>
        <taxon>Botryosphaeriales</taxon>
        <taxon>Phyllostictaceae</taxon>
        <taxon>Phyllosticta</taxon>
    </lineage>
</organism>
<keyword evidence="3 7" id="KW-0732">Signal</keyword>
<keyword evidence="2 6" id="KW-0645">Protease</keyword>
<dbReference type="PANTHER" id="PTHR47966:SF65">
    <property type="entry name" value="ASPARTIC-TYPE ENDOPEPTIDASE"/>
    <property type="match status" value="1"/>
</dbReference>
<dbReference type="PROSITE" id="PS00141">
    <property type="entry name" value="ASP_PROTEASE"/>
    <property type="match status" value="1"/>
</dbReference>
<accession>A0ABR1Z4E9</accession>
<evidence type="ECO:0000256" key="2">
    <source>
        <dbReference type="ARBA" id="ARBA00022670"/>
    </source>
</evidence>
<keyword evidence="10" id="KW-1185">Reference proteome</keyword>
<dbReference type="EMBL" id="JBBWRZ010000001">
    <property type="protein sequence ID" value="KAK8247047.1"/>
    <property type="molecule type" value="Genomic_DNA"/>
</dbReference>
<sequence>MRPATALTLAASLLSVAEALQLVKREGAPRVLKTDIQRRDDIKDVVKRDLARRSRRTKRSTTLQATLDNEETLYYANATLGTPGQSLRLHIDTGSSDLWVNSAASSYCESNSSPCKSAGTYTANDSSTYEYVNSKFNISYVDGSGAAGDYATDTFYFGGSNLTDMQFGIGYTSSSSQGVLGIGYEINEAAVNRAGLDSYPNLPALLVNKGIIQSKAYSLWLNDLDASTGNILFGGVDSDKYHGTLSTLPILKEYGVYQEFNIALTGVGYNGNNGSFFSTNSSNDAVSVLLDSGSSLVYLPDSVVSDIYDKTGASYDSSEGVAFIDCDQSNSDETIDFTFSSPTISVSMGELVITAGYSNGQPICILGISPAGDSSCVLGDTFLRSAYVVYDIDNNEISLAQTNFNATSSNVLEITTGTAAVPDATGVANAVSSLAAGTGGARNGGVDITGAAPQITAMPKAALAAAAGAGLLFAL</sequence>
<feature type="domain" description="Peptidase A1" evidence="8">
    <location>
        <begin position="74"/>
        <end position="400"/>
    </location>
</feature>
<reference evidence="9 10" key="1">
    <citation type="submission" date="2024-04" db="EMBL/GenBank/DDBJ databases">
        <title>Phyllosticta paracitricarpa is synonymous to the EU quarantine fungus P. citricarpa based on phylogenomic analyses.</title>
        <authorList>
            <consortium name="Lawrence Berkeley National Laboratory"/>
            <person name="Van Ingen-Buijs V.A."/>
            <person name="Van Westerhoven A.C."/>
            <person name="Haridas S."/>
            <person name="Skiadas P."/>
            <person name="Martin F."/>
            <person name="Groenewald J.Z."/>
            <person name="Crous P.W."/>
            <person name="Seidl M.F."/>
        </authorList>
    </citation>
    <scope>NUCLEOTIDE SEQUENCE [LARGE SCALE GENOMIC DNA]</scope>
    <source>
        <strain evidence="9 10">CBS 123374</strain>
    </source>
</reference>
<evidence type="ECO:0000256" key="3">
    <source>
        <dbReference type="ARBA" id="ARBA00022729"/>
    </source>
</evidence>
<evidence type="ECO:0000256" key="1">
    <source>
        <dbReference type="ARBA" id="ARBA00007447"/>
    </source>
</evidence>
<dbReference type="CDD" id="cd05474">
    <property type="entry name" value="SAP_like"/>
    <property type="match status" value="1"/>
</dbReference>
<dbReference type="InterPro" id="IPR033876">
    <property type="entry name" value="SAP-like"/>
</dbReference>
<dbReference type="Gene3D" id="2.40.70.10">
    <property type="entry name" value="Acid Proteases"/>
    <property type="match status" value="2"/>
</dbReference>
<feature type="chain" id="PRO_5046341814" evidence="7">
    <location>
        <begin position="20"/>
        <end position="475"/>
    </location>
</feature>
<evidence type="ECO:0000259" key="8">
    <source>
        <dbReference type="PROSITE" id="PS51767"/>
    </source>
</evidence>
<comment type="similarity">
    <text evidence="1 6">Belongs to the peptidase A1 family.</text>
</comment>
<evidence type="ECO:0000313" key="10">
    <source>
        <dbReference type="Proteomes" id="UP001492380"/>
    </source>
</evidence>
<name>A0ABR1Z4E9_9PEZI</name>
<keyword evidence="4 6" id="KW-0064">Aspartyl protease</keyword>
<keyword evidence="5 6" id="KW-0378">Hydrolase</keyword>
<feature type="signal peptide" evidence="7">
    <location>
        <begin position="1"/>
        <end position="19"/>
    </location>
</feature>
<evidence type="ECO:0000256" key="7">
    <source>
        <dbReference type="SAM" id="SignalP"/>
    </source>
</evidence>
<proteinExistence type="inferred from homology"/>
<protein>
    <submittedName>
        <fullName evidence="9">Aspartic proteinase</fullName>
    </submittedName>
</protein>
<dbReference type="SUPFAM" id="SSF50630">
    <property type="entry name" value="Acid proteases"/>
    <property type="match status" value="1"/>
</dbReference>
<evidence type="ECO:0000313" key="9">
    <source>
        <dbReference type="EMBL" id="KAK8247047.1"/>
    </source>
</evidence>
<gene>
    <name evidence="9" type="ORF">HDK90DRAFT_29061</name>
</gene>
<evidence type="ECO:0000256" key="4">
    <source>
        <dbReference type="ARBA" id="ARBA00022750"/>
    </source>
</evidence>
<dbReference type="PRINTS" id="PR00792">
    <property type="entry name" value="PEPSIN"/>
</dbReference>
<dbReference type="InterPro" id="IPR001969">
    <property type="entry name" value="Aspartic_peptidase_AS"/>
</dbReference>